<protein>
    <submittedName>
        <fullName evidence="2">DUF1845 domain-containing protein</fullName>
    </submittedName>
</protein>
<reference evidence="2 3" key="1">
    <citation type="submission" date="2018-03" db="EMBL/GenBank/DDBJ databases">
        <authorList>
            <person name="Keele B.F."/>
        </authorList>
    </citation>
    <scope>NUCLEOTIDE SEQUENCE [LARGE SCALE GENOMIC DNA]</scope>
    <source>
        <strain evidence="2 3">AU19729</strain>
    </source>
</reference>
<gene>
    <name evidence="2" type="ORF">C6Q15_06120</name>
</gene>
<evidence type="ECO:0000256" key="1">
    <source>
        <dbReference type="SAM" id="MobiDB-lite"/>
    </source>
</evidence>
<proteinExistence type="predicted"/>
<accession>A0A228EAK7</accession>
<evidence type="ECO:0000313" key="2">
    <source>
        <dbReference type="EMBL" id="PRF64425.1"/>
    </source>
</evidence>
<evidence type="ECO:0000313" key="3">
    <source>
        <dbReference type="Proteomes" id="UP000238982"/>
    </source>
</evidence>
<comment type="caution">
    <text evidence="2">The sequence shown here is derived from an EMBL/GenBank/DDBJ whole genome shotgun (WGS) entry which is preliminary data.</text>
</comment>
<name>A0A228EAK7_9BURK</name>
<dbReference type="GeneID" id="93168704"/>
<organism evidence="2 3">
    <name type="scientific">Burkholderia multivorans</name>
    <dbReference type="NCBI Taxonomy" id="87883"/>
    <lineage>
        <taxon>Bacteria</taxon>
        <taxon>Pseudomonadati</taxon>
        <taxon>Pseudomonadota</taxon>
        <taxon>Betaproteobacteria</taxon>
        <taxon>Burkholderiales</taxon>
        <taxon>Burkholderiaceae</taxon>
        <taxon>Burkholderia</taxon>
        <taxon>Burkholderia cepacia complex</taxon>
    </lineage>
</organism>
<feature type="region of interest" description="Disordered" evidence="1">
    <location>
        <begin position="1"/>
        <end position="27"/>
    </location>
</feature>
<dbReference type="Proteomes" id="UP000238982">
    <property type="component" value="Unassembled WGS sequence"/>
</dbReference>
<dbReference type="KEGG" id="bmk:DM80_5843"/>
<dbReference type="EMBL" id="PVGH01000029">
    <property type="protein sequence ID" value="PRF64425.1"/>
    <property type="molecule type" value="Genomic_DNA"/>
</dbReference>
<dbReference type="RefSeq" id="WP_038442111.1">
    <property type="nucleotide sequence ID" value="NZ_CADFDE010000013.1"/>
</dbReference>
<feature type="compositionally biased region" description="Polar residues" evidence="1">
    <location>
        <begin position="14"/>
        <end position="23"/>
    </location>
</feature>
<sequence length="203" mass="22497">MSAVLEPPHEGRGQSDTPAQNATPAADPAVRLATSTGLKPIQRLTSDSRIDKIVPDSDAVTILHYSSVFARTFIRSDYNFCAAKISVARGGKVRALEIALRDAADWMRKATAWVERHNARALTFPSEQIELKVTRPLAGLLVRCLTQYDRLFTASMEAQLAEKITPQDRANILKNAEGRILHVRTVCIPDNDRYDGDGTIRDR</sequence>
<dbReference type="AlphaFoldDB" id="A0A228EAK7"/>